<comment type="caution">
    <text evidence="2">The sequence shown here is derived from an EMBL/GenBank/DDBJ whole genome shotgun (WGS) entry which is preliminary data.</text>
</comment>
<name>A0AA47N3R8_MERPO</name>
<evidence type="ECO:0000256" key="1">
    <source>
        <dbReference type="SAM" id="MobiDB-lite"/>
    </source>
</evidence>
<keyword evidence="3" id="KW-1185">Reference proteome</keyword>
<dbReference type="AlphaFoldDB" id="A0AA47N3R8"/>
<evidence type="ECO:0000313" key="2">
    <source>
        <dbReference type="EMBL" id="KAK0151868.1"/>
    </source>
</evidence>
<reference evidence="2" key="1">
    <citation type="journal article" date="2023" name="Front. Mar. Sci.">
        <title>A new Merluccius polli reference genome to investigate the effects of global change in West African waters.</title>
        <authorList>
            <person name="Mateo J.L."/>
            <person name="Blanco-Fernandez C."/>
            <person name="Garcia-Vazquez E."/>
            <person name="Machado-Schiaffino G."/>
        </authorList>
    </citation>
    <scope>NUCLEOTIDE SEQUENCE</scope>
    <source>
        <strain evidence="2">C29</strain>
        <tissue evidence="2">Fin</tissue>
    </source>
</reference>
<dbReference type="Proteomes" id="UP001174136">
    <property type="component" value="Unassembled WGS sequence"/>
</dbReference>
<feature type="compositionally biased region" description="Polar residues" evidence="1">
    <location>
        <begin position="1"/>
        <end position="19"/>
    </location>
</feature>
<proteinExistence type="predicted"/>
<organism evidence="2 3">
    <name type="scientific">Merluccius polli</name>
    <name type="common">Benguela hake</name>
    <name type="synonym">Merluccius cadenati</name>
    <dbReference type="NCBI Taxonomy" id="89951"/>
    <lineage>
        <taxon>Eukaryota</taxon>
        <taxon>Metazoa</taxon>
        <taxon>Chordata</taxon>
        <taxon>Craniata</taxon>
        <taxon>Vertebrata</taxon>
        <taxon>Euteleostomi</taxon>
        <taxon>Actinopterygii</taxon>
        <taxon>Neopterygii</taxon>
        <taxon>Teleostei</taxon>
        <taxon>Neoteleostei</taxon>
        <taxon>Acanthomorphata</taxon>
        <taxon>Zeiogadaria</taxon>
        <taxon>Gadariae</taxon>
        <taxon>Gadiformes</taxon>
        <taxon>Gadoidei</taxon>
        <taxon>Merlucciidae</taxon>
        <taxon>Merluccius</taxon>
    </lineage>
</organism>
<sequence>MDNVCVNQLPSDSTVSDQSPLKKGSWWICVAQLSLKCKHLGPRAPGVAESTVQSLVCSMEELVNDVHIQAQDSVLKSLSTEVTEQALDKAKECFENLENPFSPLNTETKRQRHFKRKWKIVEPIEHVLGVRYDACRDKTTGVYSQVPVNDKFMYVPILGTLESMFTNKELSACFQQVKAHEDGIFKDITMQRYALQIQLYYDDFETANPLGSKKGIHKLGCAYFILRNLPTKLNSVLMNIHLVALFHSEDLKKYGFGPILQPLINDLKILEMQGIQVPFSDTPLMGSVIQVTGDNLAVHGLFGMVESFSATYCCRFCLTDKTSLQSTFSEDDPDLILCTKELYTEHCDTVAQNPTLVHSFGVKRGCPLNALQFFHSLDNYSVDIMHDLLEGVVQYELKLLFQFASVDTYVRLYIRHKFLVRDSISVNTLWERIQSFNYGYIERKNRPSAIKVDDGSNDLGLNAIQSWCLLRNTPLIFGDLVDPANSHWHVILLLIQIVNIVFSPIITDGMTPKSVFTDKTLIPKHHLMIHYPRCIRKIGPLLHMWCMRFEGKHNFFKKSVKNFKNITKTLVKKHQQQLAFHWENFYFQRLQFGPVKEVLISNLEYSEVLRSCEQLNGSSVATSSWVKNYTLVQSILEKKPGGDIISKEYRKTKYLTDSTRRKMITILVADMTERHG</sequence>
<accession>A0AA47N3R8</accession>
<dbReference type="EMBL" id="JAOPHQ010001156">
    <property type="protein sequence ID" value="KAK0151868.1"/>
    <property type="molecule type" value="Genomic_DNA"/>
</dbReference>
<dbReference type="PANTHER" id="PTHR31912:SF34">
    <property type="entry name" value="NOTOCHORD-RELATED PROTEIN"/>
    <property type="match status" value="1"/>
</dbReference>
<dbReference type="PANTHER" id="PTHR31912">
    <property type="entry name" value="IP13529P"/>
    <property type="match status" value="1"/>
</dbReference>
<feature type="region of interest" description="Disordered" evidence="1">
    <location>
        <begin position="1"/>
        <end position="20"/>
    </location>
</feature>
<protein>
    <submittedName>
        <fullName evidence="2">Uncharacterized protein</fullName>
    </submittedName>
</protein>
<evidence type="ECO:0000313" key="3">
    <source>
        <dbReference type="Proteomes" id="UP001174136"/>
    </source>
</evidence>
<gene>
    <name evidence="2" type="ORF">N1851_006762</name>
</gene>